<keyword evidence="1" id="KW-0472">Membrane</keyword>
<sequence>MNQNSQLLDILREIVTKKNFDASKIELLPFEDQELIKNLQSNGLLEEALLYLESIDTDKNWEELQEKLNLEKKSVVINWRNIFQYAAMLFCLLGLVYVFQYKTGKQNKAAVSPNAIQLVLENGDVQVLNPNGEQQIIKKNGEVVASQKENEINYHSAKSINKLVYNEIKIPYGKTFKITLSDGTLVNMNAGSSLKYPVQFIKGHNREVALDGEAFFDVAKDKAHPFIVKTRGVNVKVLGTKFNVSSYKEDTDINTVLVEGSVSLSDAANANTKTTLVPGEKGSWNSRNTEIAKEKVDTRFYTEWINGEIVFRKTAFKDIIIKLERTYNVTIENNRKDILDKKFNASFNKNIESIEKVLETMSKIQGFTYKIEGKLIKIN</sequence>
<dbReference type="InterPro" id="IPR012373">
    <property type="entry name" value="Ferrdict_sens_TM"/>
</dbReference>
<dbReference type="EMBL" id="MUHA01000018">
    <property type="protein sequence ID" value="OXA98923.1"/>
    <property type="molecule type" value="Genomic_DNA"/>
</dbReference>
<reference evidence="4 5" key="1">
    <citation type="submission" date="2016-11" db="EMBL/GenBank/DDBJ databases">
        <title>Whole genomes of Flavobacteriaceae.</title>
        <authorList>
            <person name="Stine C."/>
            <person name="Li C."/>
            <person name="Tadesse D."/>
        </authorList>
    </citation>
    <scope>NUCLEOTIDE SEQUENCE [LARGE SCALE GENOMIC DNA]</scope>
    <source>
        <strain evidence="4 5">CCUG 59446</strain>
    </source>
</reference>
<dbReference type="Gene3D" id="2.60.120.1440">
    <property type="match status" value="1"/>
</dbReference>
<dbReference type="AlphaFoldDB" id="A0A226HXG8"/>
<comment type="caution">
    <text evidence="4">The sequence shown here is derived from an EMBL/GenBank/DDBJ whole genome shotgun (WGS) entry which is preliminary data.</text>
</comment>
<organism evidence="4 5">
    <name type="scientific">Flavobacterium oncorhynchi</name>
    <dbReference type="NCBI Taxonomy" id="728056"/>
    <lineage>
        <taxon>Bacteria</taxon>
        <taxon>Pseudomonadati</taxon>
        <taxon>Bacteroidota</taxon>
        <taxon>Flavobacteriia</taxon>
        <taxon>Flavobacteriales</taxon>
        <taxon>Flavobacteriaceae</taxon>
        <taxon>Flavobacterium</taxon>
    </lineage>
</organism>
<evidence type="ECO:0000313" key="4">
    <source>
        <dbReference type="EMBL" id="OXA98923.1"/>
    </source>
</evidence>
<keyword evidence="1" id="KW-1133">Transmembrane helix</keyword>
<evidence type="ECO:0008006" key="6">
    <source>
        <dbReference type="Google" id="ProtNLM"/>
    </source>
</evidence>
<dbReference type="InterPro" id="IPR006860">
    <property type="entry name" value="FecR"/>
</dbReference>
<dbReference type="PANTHER" id="PTHR30273:SF2">
    <property type="entry name" value="PROTEIN FECR"/>
    <property type="match status" value="1"/>
</dbReference>
<dbReference type="Gene3D" id="3.55.50.30">
    <property type="match status" value="1"/>
</dbReference>
<evidence type="ECO:0000256" key="1">
    <source>
        <dbReference type="SAM" id="Phobius"/>
    </source>
</evidence>
<evidence type="ECO:0000259" key="3">
    <source>
        <dbReference type="Pfam" id="PF16344"/>
    </source>
</evidence>
<dbReference type="FunFam" id="2.60.120.1440:FF:000001">
    <property type="entry name" value="Putative anti-sigma factor"/>
    <property type="match status" value="1"/>
</dbReference>
<feature type="domain" description="FecR protein" evidence="2">
    <location>
        <begin position="171"/>
        <end position="262"/>
    </location>
</feature>
<feature type="transmembrane region" description="Helical" evidence="1">
    <location>
        <begin position="82"/>
        <end position="99"/>
    </location>
</feature>
<name>A0A226HXG8_9FLAO</name>
<dbReference type="PANTHER" id="PTHR30273">
    <property type="entry name" value="PERIPLASMIC SIGNAL SENSOR AND SIGMA FACTOR ACTIVATOR FECR-RELATED"/>
    <property type="match status" value="1"/>
</dbReference>
<dbReference type="InterPro" id="IPR032508">
    <property type="entry name" value="FecR_C"/>
</dbReference>
<feature type="domain" description="Protein FecR C-terminal" evidence="3">
    <location>
        <begin position="309"/>
        <end position="378"/>
    </location>
</feature>
<gene>
    <name evidence="4" type="ORF">B0A75_12705</name>
</gene>
<dbReference type="Pfam" id="PF04773">
    <property type="entry name" value="FecR"/>
    <property type="match status" value="1"/>
</dbReference>
<dbReference type="RefSeq" id="WP_089054659.1">
    <property type="nucleotide sequence ID" value="NZ_MUHA01000018.1"/>
</dbReference>
<keyword evidence="1" id="KW-0812">Transmembrane</keyword>
<protein>
    <recommendedName>
        <fullName evidence="6">Iron dicitrate transport regulator FecR</fullName>
    </recommendedName>
</protein>
<accession>A0A226HXG8</accession>
<dbReference type="GO" id="GO:0016989">
    <property type="term" value="F:sigma factor antagonist activity"/>
    <property type="evidence" value="ECO:0007669"/>
    <property type="project" value="TreeGrafter"/>
</dbReference>
<evidence type="ECO:0000313" key="5">
    <source>
        <dbReference type="Proteomes" id="UP000198336"/>
    </source>
</evidence>
<dbReference type="Pfam" id="PF16344">
    <property type="entry name" value="FecR_C"/>
    <property type="match status" value="1"/>
</dbReference>
<proteinExistence type="predicted"/>
<keyword evidence="5" id="KW-1185">Reference proteome</keyword>
<dbReference type="Proteomes" id="UP000198336">
    <property type="component" value="Unassembled WGS sequence"/>
</dbReference>
<evidence type="ECO:0000259" key="2">
    <source>
        <dbReference type="Pfam" id="PF04773"/>
    </source>
</evidence>